<protein>
    <recommendedName>
        <fullName evidence="5">PepSY domain-containing protein</fullName>
    </recommendedName>
</protein>
<reference evidence="3 4" key="1">
    <citation type="submission" date="2017-09" db="EMBL/GenBank/DDBJ databases">
        <title>Paracoccus alkalisoli sp. nov., isolated from saline alkaline soil.</title>
        <authorList>
            <person name="Dong X."/>
            <person name="Zhang G."/>
        </authorList>
    </citation>
    <scope>NUCLEOTIDE SEQUENCE [LARGE SCALE GENOMIC DNA]</scope>
    <source>
        <strain evidence="3 4">WN007</strain>
    </source>
</reference>
<gene>
    <name evidence="3" type="ORF">CK240_14510</name>
</gene>
<dbReference type="EMBL" id="NSJZ01000016">
    <property type="protein sequence ID" value="PAU96332.1"/>
    <property type="molecule type" value="Genomic_DNA"/>
</dbReference>
<evidence type="ECO:0008006" key="5">
    <source>
        <dbReference type="Google" id="ProtNLM"/>
    </source>
</evidence>
<keyword evidence="4" id="KW-1185">Reference proteome</keyword>
<evidence type="ECO:0000256" key="2">
    <source>
        <dbReference type="SAM" id="SignalP"/>
    </source>
</evidence>
<feature type="compositionally biased region" description="Basic and acidic residues" evidence="1">
    <location>
        <begin position="171"/>
        <end position="222"/>
    </location>
</feature>
<evidence type="ECO:0000313" key="4">
    <source>
        <dbReference type="Proteomes" id="UP000218023"/>
    </source>
</evidence>
<proteinExistence type="predicted"/>
<keyword evidence="2" id="KW-0732">Signal</keyword>
<dbReference type="AlphaFoldDB" id="A0A2A2GHU4"/>
<evidence type="ECO:0000256" key="1">
    <source>
        <dbReference type="SAM" id="MobiDB-lite"/>
    </source>
</evidence>
<accession>A0A2A2GHU4</accession>
<dbReference type="OrthoDB" id="7844692at2"/>
<dbReference type="RefSeq" id="WP_095641052.1">
    <property type="nucleotide sequence ID" value="NZ_NSJZ01000016.1"/>
</dbReference>
<sequence length="291" mass="30249">MLRTLRSSVAILAATAALASPLAAQTVPGTPAAPAAPSASAPAPAAPVTAPVAALPSALTELGISDARLHEGRRGGQRAEGTLPGGQRFHAMLDEQSQLRMIGVEGEGALPADIVSRLVPEGVRANAIFAEFTQLRGIGRGEEGVMLFGTDAQGEEIRAGFSADGRLQRFGRGDMDRPGMEREGDRHGKREVDRDHGRKHGDAEGRGHSERDSGRRGPEAARDAGGPRSEGAAAPLDDAAIQGVLRDAGYTQPGAITRNGPRTEVEAVNPEGEPVTVTVNPRGVVVRELAR</sequence>
<feature type="region of interest" description="Disordered" evidence="1">
    <location>
        <begin position="159"/>
        <end position="276"/>
    </location>
</feature>
<feature type="chain" id="PRO_5013399137" description="PepSY domain-containing protein" evidence="2">
    <location>
        <begin position="20"/>
        <end position="291"/>
    </location>
</feature>
<comment type="caution">
    <text evidence="3">The sequence shown here is derived from an EMBL/GenBank/DDBJ whole genome shotgun (WGS) entry which is preliminary data.</text>
</comment>
<name>A0A2A2GHU4_9RHOB</name>
<feature type="signal peptide" evidence="2">
    <location>
        <begin position="1"/>
        <end position="19"/>
    </location>
</feature>
<evidence type="ECO:0000313" key="3">
    <source>
        <dbReference type="EMBL" id="PAU96332.1"/>
    </source>
</evidence>
<organism evidence="3 4">
    <name type="scientific">Paracoccus salipaludis</name>
    <dbReference type="NCBI Taxonomy" id="2032623"/>
    <lineage>
        <taxon>Bacteria</taxon>
        <taxon>Pseudomonadati</taxon>
        <taxon>Pseudomonadota</taxon>
        <taxon>Alphaproteobacteria</taxon>
        <taxon>Rhodobacterales</taxon>
        <taxon>Paracoccaceae</taxon>
        <taxon>Paracoccus</taxon>
    </lineage>
</organism>
<dbReference type="Proteomes" id="UP000218023">
    <property type="component" value="Unassembled WGS sequence"/>
</dbReference>